<organism evidence="3 4">
    <name type="scientific">Phenylobacterium haematophilum</name>
    <dbReference type="NCBI Taxonomy" id="98513"/>
    <lineage>
        <taxon>Bacteria</taxon>
        <taxon>Pseudomonadati</taxon>
        <taxon>Pseudomonadota</taxon>
        <taxon>Alphaproteobacteria</taxon>
        <taxon>Caulobacterales</taxon>
        <taxon>Caulobacteraceae</taxon>
        <taxon>Phenylobacterium</taxon>
    </lineage>
</organism>
<evidence type="ECO:0000256" key="1">
    <source>
        <dbReference type="ARBA" id="ARBA00022729"/>
    </source>
</evidence>
<feature type="signal peptide" evidence="2">
    <location>
        <begin position="1"/>
        <end position="22"/>
    </location>
</feature>
<reference evidence="3 4" key="1">
    <citation type="submission" date="2020-08" db="EMBL/GenBank/DDBJ databases">
        <title>Genomic Encyclopedia of Type Strains, Phase IV (KMG-IV): sequencing the most valuable type-strain genomes for metagenomic binning, comparative biology and taxonomic classification.</title>
        <authorList>
            <person name="Goeker M."/>
        </authorList>
    </citation>
    <scope>NUCLEOTIDE SEQUENCE [LARGE SCALE GENOMIC DNA]</scope>
    <source>
        <strain evidence="3 4">DSM 21793</strain>
    </source>
</reference>
<feature type="chain" id="PRO_5033047638" evidence="2">
    <location>
        <begin position="23"/>
        <end position="214"/>
    </location>
</feature>
<dbReference type="Pfam" id="PF03548">
    <property type="entry name" value="LolA"/>
    <property type="match status" value="1"/>
</dbReference>
<dbReference type="EMBL" id="JACIDK010000005">
    <property type="protein sequence ID" value="MBB3892690.1"/>
    <property type="molecule type" value="Genomic_DNA"/>
</dbReference>
<dbReference type="PANTHER" id="PTHR35869:SF1">
    <property type="entry name" value="OUTER-MEMBRANE LIPOPROTEIN CARRIER PROTEIN"/>
    <property type="match status" value="1"/>
</dbReference>
<gene>
    <name evidence="3" type="ORF">GGQ61_003426</name>
</gene>
<evidence type="ECO:0000256" key="2">
    <source>
        <dbReference type="SAM" id="SignalP"/>
    </source>
</evidence>
<comment type="caution">
    <text evidence="3">The sequence shown here is derived from an EMBL/GenBank/DDBJ whole genome shotgun (WGS) entry which is preliminary data.</text>
</comment>
<dbReference type="InterPro" id="IPR004564">
    <property type="entry name" value="OM_lipoprot_carrier_LolA-like"/>
</dbReference>
<dbReference type="RefSeq" id="WP_183775400.1">
    <property type="nucleotide sequence ID" value="NZ_JACIDK010000005.1"/>
</dbReference>
<dbReference type="AlphaFoldDB" id="A0A840A574"/>
<keyword evidence="1 2" id="KW-0732">Signal</keyword>
<dbReference type="SUPFAM" id="SSF89392">
    <property type="entry name" value="Prokaryotic lipoproteins and lipoprotein localization factors"/>
    <property type="match status" value="1"/>
</dbReference>
<keyword evidence="3" id="KW-0449">Lipoprotein</keyword>
<keyword evidence="4" id="KW-1185">Reference proteome</keyword>
<dbReference type="InterPro" id="IPR029046">
    <property type="entry name" value="LolA/LolB/LppX"/>
</dbReference>
<evidence type="ECO:0000313" key="3">
    <source>
        <dbReference type="EMBL" id="MBB3892690.1"/>
    </source>
</evidence>
<name>A0A840A574_9CAUL</name>
<evidence type="ECO:0000313" key="4">
    <source>
        <dbReference type="Proteomes" id="UP000530564"/>
    </source>
</evidence>
<accession>A0A840A574</accession>
<dbReference type="CDD" id="cd16325">
    <property type="entry name" value="LolA"/>
    <property type="match status" value="1"/>
</dbReference>
<dbReference type="Gene3D" id="2.50.20.10">
    <property type="entry name" value="Lipoprotein localisation LolA/LolB/LppX"/>
    <property type="match status" value="1"/>
</dbReference>
<sequence>MTRLTRRALALGLAALPLPALAQRAPAAPLSPADKALVDRAAAYLEGLTEAKGRFVQTDARGAMTQGSLYLKRPGKARFEYDKPSGLLVVSDGGNVSIADSRLKTFDAYPLMATPLSIFLARKIRLDRGINVTRVARLADGFSITARDGKKQAEGQITLTFSDNPMALVGWTVTDAQGSSTRIRLTSLTKTSGLAPSLFVLKDPRPKNVGRSKM</sequence>
<dbReference type="PANTHER" id="PTHR35869">
    <property type="entry name" value="OUTER-MEMBRANE LIPOPROTEIN CARRIER PROTEIN"/>
    <property type="match status" value="1"/>
</dbReference>
<dbReference type="Proteomes" id="UP000530564">
    <property type="component" value="Unassembled WGS sequence"/>
</dbReference>
<proteinExistence type="predicted"/>
<protein>
    <submittedName>
        <fullName evidence="3">Outer membrane lipoprotein-sorting protein</fullName>
    </submittedName>
</protein>